<reference evidence="9" key="1">
    <citation type="submission" date="2020-05" db="EMBL/GenBank/DDBJ databases">
        <authorList>
            <person name="Chiriac C."/>
            <person name="Salcher M."/>
            <person name="Ghai R."/>
            <person name="Kavagutti S V."/>
        </authorList>
    </citation>
    <scope>NUCLEOTIDE SEQUENCE</scope>
</reference>
<protein>
    <recommendedName>
        <fullName evidence="2">tRNA(adenine(34)) deaminase</fullName>
        <ecNumber evidence="2">3.5.4.33</ecNumber>
    </recommendedName>
</protein>
<evidence type="ECO:0000256" key="7">
    <source>
        <dbReference type="ARBA" id="ARBA00048045"/>
    </source>
</evidence>
<organism evidence="9">
    <name type="scientific">freshwater metagenome</name>
    <dbReference type="NCBI Taxonomy" id="449393"/>
    <lineage>
        <taxon>unclassified sequences</taxon>
        <taxon>metagenomes</taxon>
        <taxon>ecological metagenomes</taxon>
    </lineage>
</organism>
<comment type="catalytic activity">
    <reaction evidence="7">
        <text>adenosine(34) in tRNA + H2O + H(+) = inosine(34) in tRNA + NH4(+)</text>
        <dbReference type="Rhea" id="RHEA:43168"/>
        <dbReference type="Rhea" id="RHEA-COMP:10373"/>
        <dbReference type="Rhea" id="RHEA-COMP:10374"/>
        <dbReference type="ChEBI" id="CHEBI:15377"/>
        <dbReference type="ChEBI" id="CHEBI:15378"/>
        <dbReference type="ChEBI" id="CHEBI:28938"/>
        <dbReference type="ChEBI" id="CHEBI:74411"/>
        <dbReference type="ChEBI" id="CHEBI:82852"/>
        <dbReference type="EC" id="3.5.4.33"/>
    </reaction>
</comment>
<keyword evidence="5" id="KW-0378">Hydrolase</keyword>
<dbReference type="GO" id="GO:0052717">
    <property type="term" value="F:tRNA-specific adenosine-34 deaminase activity"/>
    <property type="evidence" value="ECO:0007669"/>
    <property type="project" value="UniProtKB-EC"/>
</dbReference>
<dbReference type="EMBL" id="CAFBNG010000005">
    <property type="protein sequence ID" value="CAB4930818.1"/>
    <property type="molecule type" value="Genomic_DNA"/>
</dbReference>
<feature type="domain" description="CMP/dCMP-type deaminase" evidence="8">
    <location>
        <begin position="5"/>
        <end position="117"/>
    </location>
</feature>
<comment type="cofactor">
    <cofactor evidence="1">
        <name>Zn(2+)</name>
        <dbReference type="ChEBI" id="CHEBI:29105"/>
    </cofactor>
</comment>
<dbReference type="InterPro" id="IPR016193">
    <property type="entry name" value="Cytidine_deaminase-like"/>
</dbReference>
<dbReference type="SUPFAM" id="SSF53927">
    <property type="entry name" value="Cytidine deaminase-like"/>
    <property type="match status" value="1"/>
</dbReference>
<accession>A0A6J7II04</accession>
<dbReference type="InterPro" id="IPR028883">
    <property type="entry name" value="tRNA_aden_deaminase"/>
</dbReference>
<gene>
    <name evidence="9" type="ORF">UFOPK3774_00054</name>
</gene>
<dbReference type="AlphaFoldDB" id="A0A6J7II04"/>
<proteinExistence type="inferred from homology"/>
<evidence type="ECO:0000256" key="1">
    <source>
        <dbReference type="ARBA" id="ARBA00001947"/>
    </source>
</evidence>
<keyword evidence="3" id="KW-0819">tRNA processing</keyword>
<evidence type="ECO:0000313" key="9">
    <source>
        <dbReference type="EMBL" id="CAB4930818.1"/>
    </source>
</evidence>
<evidence type="ECO:0000256" key="6">
    <source>
        <dbReference type="ARBA" id="ARBA00022833"/>
    </source>
</evidence>
<dbReference type="HAMAP" id="MF_00972">
    <property type="entry name" value="tRNA_aden_deaminase"/>
    <property type="match status" value="1"/>
</dbReference>
<evidence type="ECO:0000256" key="4">
    <source>
        <dbReference type="ARBA" id="ARBA00022723"/>
    </source>
</evidence>
<sequence>MPNLLDFDAAMLQAIAIAKSAKASGDVPVGAIIYNANGEEIARGNNQRELHGDPTAHAEIVAIRAAAEKLGNWRLDGCTLVVTLEPCAMCAGATAQARIAHVVFGAWDEKAGAVGSVWDVIRDPRAVVKVEVTSGIRSDECALLLKDFFATYRD</sequence>
<evidence type="ECO:0000256" key="2">
    <source>
        <dbReference type="ARBA" id="ARBA00012740"/>
    </source>
</evidence>
<dbReference type="EC" id="3.5.4.33" evidence="2"/>
<evidence type="ECO:0000256" key="5">
    <source>
        <dbReference type="ARBA" id="ARBA00022801"/>
    </source>
</evidence>
<dbReference type="GO" id="GO:0046872">
    <property type="term" value="F:metal ion binding"/>
    <property type="evidence" value="ECO:0007669"/>
    <property type="project" value="UniProtKB-KW"/>
</dbReference>
<dbReference type="NCBIfam" id="NF008113">
    <property type="entry name" value="PRK10860.1"/>
    <property type="match status" value="1"/>
</dbReference>
<evidence type="ECO:0000259" key="8">
    <source>
        <dbReference type="PROSITE" id="PS51747"/>
    </source>
</evidence>
<keyword evidence="4" id="KW-0479">Metal-binding</keyword>
<dbReference type="GO" id="GO:0002100">
    <property type="term" value="P:tRNA wobble adenosine to inosine editing"/>
    <property type="evidence" value="ECO:0007669"/>
    <property type="project" value="InterPro"/>
</dbReference>
<name>A0A6J7II04_9ZZZZ</name>
<dbReference type="PROSITE" id="PS51747">
    <property type="entry name" value="CYT_DCMP_DEAMINASES_2"/>
    <property type="match status" value="1"/>
</dbReference>
<dbReference type="InterPro" id="IPR002125">
    <property type="entry name" value="CMP_dCMP_dom"/>
</dbReference>
<evidence type="ECO:0000256" key="3">
    <source>
        <dbReference type="ARBA" id="ARBA00022694"/>
    </source>
</evidence>
<dbReference type="CDD" id="cd01285">
    <property type="entry name" value="nucleoside_deaminase"/>
    <property type="match status" value="1"/>
</dbReference>
<dbReference type="Gene3D" id="3.40.140.10">
    <property type="entry name" value="Cytidine Deaminase, domain 2"/>
    <property type="match status" value="1"/>
</dbReference>
<keyword evidence="6" id="KW-0862">Zinc</keyword>
<dbReference type="PANTHER" id="PTHR11079:SF202">
    <property type="entry name" value="TRNA-SPECIFIC ADENOSINE DEAMINASE"/>
    <property type="match status" value="1"/>
</dbReference>
<dbReference type="Pfam" id="PF00383">
    <property type="entry name" value="dCMP_cyt_deam_1"/>
    <property type="match status" value="1"/>
</dbReference>
<dbReference type="PANTHER" id="PTHR11079">
    <property type="entry name" value="CYTOSINE DEAMINASE FAMILY MEMBER"/>
    <property type="match status" value="1"/>
</dbReference>